<proteinExistence type="predicted"/>
<reference evidence="1" key="1">
    <citation type="submission" date="2014-05" db="EMBL/GenBank/DDBJ databases">
        <title>The genome and life-stage specific transcriptomes of Globodera pallida elucidate key aspects of plant parasitism by a cyst nematode.</title>
        <authorList>
            <person name="Cotton J.A."/>
            <person name="Lilley C.J."/>
            <person name="Jones L.M."/>
            <person name="Kikuchi T."/>
            <person name="Reid A.J."/>
            <person name="Thorpe P."/>
            <person name="Tsai I.J."/>
            <person name="Beasley H."/>
            <person name="Blok V."/>
            <person name="Cock P.J.A."/>
            <person name="Van den Akker S.E."/>
            <person name="Holroyd N."/>
            <person name="Hunt M."/>
            <person name="Mantelin S."/>
            <person name="Naghra H."/>
            <person name="Pain A."/>
            <person name="Palomares-Rius J.E."/>
            <person name="Zarowiecki M."/>
            <person name="Berriman M."/>
            <person name="Jones J.T."/>
            <person name="Urwin P.E."/>
        </authorList>
    </citation>
    <scope>NUCLEOTIDE SEQUENCE [LARGE SCALE GENOMIC DNA]</scope>
    <source>
        <strain evidence="1">Lindley</strain>
    </source>
</reference>
<organism evidence="1 2">
    <name type="scientific">Globodera pallida</name>
    <name type="common">Potato cyst nematode worm</name>
    <name type="synonym">Heterodera pallida</name>
    <dbReference type="NCBI Taxonomy" id="36090"/>
    <lineage>
        <taxon>Eukaryota</taxon>
        <taxon>Metazoa</taxon>
        <taxon>Ecdysozoa</taxon>
        <taxon>Nematoda</taxon>
        <taxon>Chromadorea</taxon>
        <taxon>Rhabditida</taxon>
        <taxon>Tylenchina</taxon>
        <taxon>Tylenchomorpha</taxon>
        <taxon>Tylenchoidea</taxon>
        <taxon>Heteroderidae</taxon>
        <taxon>Heteroderinae</taxon>
        <taxon>Globodera</taxon>
    </lineage>
</organism>
<reference evidence="2" key="2">
    <citation type="submission" date="2016-06" db="UniProtKB">
        <authorList>
            <consortium name="WormBaseParasite"/>
        </authorList>
    </citation>
    <scope>IDENTIFICATION</scope>
</reference>
<name>A0A183BVY6_GLOPA</name>
<sequence length="196" mass="22730">MNVLNLLMHNGEETNIAEIFNECTDNCKPKYAKFISDEWPAQRVPFCIYMQRNSNDITTLKKITLNNCSWKDLCFSEMSIDILNDRALTLFLIDCPIFKPHGNFFEIRTSTEPWAFMRVVELSEIGEHLLLADVENPLARFILSGRQFCSKLVLEAHQFAALFELIEEYKYAANLQFAIPSAPYARCFIHHKSCLH</sequence>
<keyword evidence="1" id="KW-1185">Reference proteome</keyword>
<protein>
    <submittedName>
        <fullName evidence="2">DUF727 domain-containing protein</fullName>
    </submittedName>
</protein>
<evidence type="ECO:0000313" key="1">
    <source>
        <dbReference type="Proteomes" id="UP000050741"/>
    </source>
</evidence>
<accession>A0A183BVY6</accession>
<dbReference type="WBParaSite" id="GPLIN_000477400">
    <property type="protein sequence ID" value="GPLIN_000477400"/>
    <property type="gene ID" value="GPLIN_000477400"/>
</dbReference>
<dbReference type="AlphaFoldDB" id="A0A183BVY6"/>
<evidence type="ECO:0000313" key="2">
    <source>
        <dbReference type="WBParaSite" id="GPLIN_000477400"/>
    </source>
</evidence>
<dbReference type="Proteomes" id="UP000050741">
    <property type="component" value="Unassembled WGS sequence"/>
</dbReference>